<gene>
    <name evidence="1" type="ORF">RPERSI_LOCUS14556</name>
</gene>
<evidence type="ECO:0000313" key="2">
    <source>
        <dbReference type="Proteomes" id="UP000789920"/>
    </source>
</evidence>
<evidence type="ECO:0000313" key="1">
    <source>
        <dbReference type="EMBL" id="CAG8754702.1"/>
    </source>
</evidence>
<feature type="non-terminal residue" evidence="1">
    <location>
        <position position="418"/>
    </location>
</feature>
<dbReference type="Proteomes" id="UP000789920">
    <property type="component" value="Unassembled WGS sequence"/>
</dbReference>
<keyword evidence="2" id="KW-1185">Reference proteome</keyword>
<accession>A0ACA9QMZ3</accession>
<reference evidence="1" key="1">
    <citation type="submission" date="2021-06" db="EMBL/GenBank/DDBJ databases">
        <authorList>
            <person name="Kallberg Y."/>
            <person name="Tangrot J."/>
            <person name="Rosling A."/>
        </authorList>
    </citation>
    <scope>NUCLEOTIDE SEQUENCE</scope>
    <source>
        <strain evidence="1">MA461A</strain>
    </source>
</reference>
<organism evidence="1 2">
    <name type="scientific">Racocetra persica</name>
    <dbReference type="NCBI Taxonomy" id="160502"/>
    <lineage>
        <taxon>Eukaryota</taxon>
        <taxon>Fungi</taxon>
        <taxon>Fungi incertae sedis</taxon>
        <taxon>Mucoromycota</taxon>
        <taxon>Glomeromycotina</taxon>
        <taxon>Glomeromycetes</taxon>
        <taxon>Diversisporales</taxon>
        <taxon>Gigasporaceae</taxon>
        <taxon>Racocetra</taxon>
    </lineage>
</organism>
<dbReference type="EMBL" id="CAJVQC010033725">
    <property type="protein sequence ID" value="CAG8754702.1"/>
    <property type="molecule type" value="Genomic_DNA"/>
</dbReference>
<sequence length="418" mass="48421">MHPEHNHQLISENASFATSYRKLTTDMKKLIESYTICDIDVLSQVWLLRGLFSDATIVDYDVKNYVYKQTIEATGVQPGAFMIDTDPGLESHIGRNIEKQLAKLLGDCYADFIKNQLNTYLDSLIHVKQPGQKHLQTVNERTQLHVLFNRIESHVAEEQFAGRFAAWHKKTASYMTPSVPGRLFLNIYNILQKYVMPKILQLHTDQMNEAVMYRSKRVSFEDLYNLTLEAVDNGPIEFEYDFCQIWFDELLEGVDYSLVAKVWDVQSIEYNSHVGQNSEKAYFHISLISRRWYKDEFMDTVVADEPFVRNKLLEKNSSTPSLPSFLDVADSWNTMLIKPPVQTAVKVIGRKQSIKGILLGLAHKYVEVVNYDDLNNLKILIETFKEWICTHEEAQCDKRTIEQELNDDQIAENNQDTE</sequence>
<proteinExistence type="predicted"/>
<comment type="caution">
    <text evidence="1">The sequence shown here is derived from an EMBL/GenBank/DDBJ whole genome shotgun (WGS) entry which is preliminary data.</text>
</comment>
<name>A0ACA9QMZ3_9GLOM</name>
<protein>
    <submittedName>
        <fullName evidence="1">13761_t:CDS:1</fullName>
    </submittedName>
</protein>